<dbReference type="InterPro" id="IPR016181">
    <property type="entry name" value="Acyl_CoA_acyltransferase"/>
</dbReference>
<name>A0A1P8KBX9_9BURK</name>
<dbReference type="EMBL" id="CP019239">
    <property type="protein sequence ID" value="APW43537.1"/>
    <property type="molecule type" value="Genomic_DNA"/>
</dbReference>
<proteinExistence type="predicted"/>
<sequence length="257" mass="27798">MLTMPLHLSPALSDADVESLERATLDAVAPPVVEAVDGWLIPIEQSTVGRAKSAVPLRHHGLDTTLLKEIEARYTAHGLPAAFRVADLAGLAPVHQALFAMGYEARQPTLVQTGSVHRLREVFADLPTEVDTQPSAAWAAACIAPGFDPVDAAHRVQALRRSRDAAYAWVEEDGQPLAAGTAAFSQGWASLHGIRTAQQARGRGLAGRILAGLAQAALDRGLERVFLQVEEGNTKALALYQRCGFTTAWRYHYWRKP</sequence>
<dbReference type="InterPro" id="IPR000182">
    <property type="entry name" value="GNAT_dom"/>
</dbReference>
<keyword evidence="5" id="KW-1185">Reference proteome</keyword>
<evidence type="ECO:0000313" key="5">
    <source>
        <dbReference type="Proteomes" id="UP000186110"/>
    </source>
</evidence>
<dbReference type="SUPFAM" id="SSF55729">
    <property type="entry name" value="Acyl-CoA N-acyltransferases (Nat)"/>
    <property type="match status" value="1"/>
</dbReference>
<feature type="domain" description="N-acetyltransferase" evidence="3">
    <location>
        <begin position="121"/>
        <end position="257"/>
    </location>
</feature>
<keyword evidence="2" id="KW-0012">Acyltransferase</keyword>
<dbReference type="KEGG" id="rsb:RS694_14010"/>
<accession>A0A1P8KBX9</accession>
<dbReference type="PROSITE" id="PS51186">
    <property type="entry name" value="GNAT"/>
    <property type="match status" value="1"/>
</dbReference>
<protein>
    <submittedName>
        <fullName evidence="4">GNAT family N-acetyltransferase</fullName>
    </submittedName>
</protein>
<evidence type="ECO:0000256" key="1">
    <source>
        <dbReference type="ARBA" id="ARBA00022679"/>
    </source>
</evidence>
<dbReference type="PANTHER" id="PTHR43877:SF2">
    <property type="entry name" value="AMINOALKYLPHOSPHONATE N-ACETYLTRANSFERASE-RELATED"/>
    <property type="match status" value="1"/>
</dbReference>
<evidence type="ECO:0000259" key="3">
    <source>
        <dbReference type="PROSITE" id="PS51186"/>
    </source>
</evidence>
<dbReference type="GO" id="GO:0016747">
    <property type="term" value="F:acyltransferase activity, transferring groups other than amino-acyl groups"/>
    <property type="evidence" value="ECO:0007669"/>
    <property type="project" value="InterPro"/>
</dbReference>
<dbReference type="eggNOG" id="COG0456">
    <property type="taxonomic scope" value="Bacteria"/>
</dbReference>
<dbReference type="InterPro" id="IPR050832">
    <property type="entry name" value="Bact_Acetyltransf"/>
</dbReference>
<dbReference type="PANTHER" id="PTHR43877">
    <property type="entry name" value="AMINOALKYLPHOSPHONATE N-ACETYLTRANSFERASE-RELATED-RELATED"/>
    <property type="match status" value="1"/>
</dbReference>
<dbReference type="InterPro" id="IPR056935">
    <property type="entry name" value="Rv0428c-like_C"/>
</dbReference>
<dbReference type="Gene3D" id="3.40.630.30">
    <property type="match status" value="1"/>
</dbReference>
<evidence type="ECO:0000256" key="2">
    <source>
        <dbReference type="ARBA" id="ARBA00023315"/>
    </source>
</evidence>
<dbReference type="AlphaFoldDB" id="A0A1P8KBX9"/>
<dbReference type="STRING" id="1484693.RS694_14010"/>
<dbReference type="Pfam" id="PF24553">
    <property type="entry name" value="Rv0428c_C"/>
    <property type="match status" value="1"/>
</dbReference>
<keyword evidence="1 4" id="KW-0808">Transferase</keyword>
<gene>
    <name evidence="4" type="ORF">RS694_14010</name>
</gene>
<reference evidence="4 5" key="1">
    <citation type="submission" date="2017-01" db="EMBL/GenBank/DDBJ databases">
        <authorList>
            <person name="Mah S.A."/>
            <person name="Swanson W.J."/>
            <person name="Moy G.W."/>
            <person name="Vacquier V.D."/>
        </authorList>
    </citation>
    <scope>NUCLEOTIDE SEQUENCE [LARGE SCALE GENOMIC DNA]</scope>
    <source>
        <strain evidence="4 5">DSM 22694</strain>
    </source>
</reference>
<organism evidence="4 5">
    <name type="scientific">Rhodoferax saidenbachensis</name>
    <dbReference type="NCBI Taxonomy" id="1484693"/>
    <lineage>
        <taxon>Bacteria</taxon>
        <taxon>Pseudomonadati</taxon>
        <taxon>Pseudomonadota</taxon>
        <taxon>Betaproteobacteria</taxon>
        <taxon>Burkholderiales</taxon>
        <taxon>Comamonadaceae</taxon>
        <taxon>Rhodoferax</taxon>
    </lineage>
</organism>
<dbReference type="CDD" id="cd04301">
    <property type="entry name" value="NAT_SF"/>
    <property type="match status" value="1"/>
</dbReference>
<evidence type="ECO:0000313" key="4">
    <source>
        <dbReference type="EMBL" id="APW43537.1"/>
    </source>
</evidence>
<dbReference type="Proteomes" id="UP000186110">
    <property type="component" value="Chromosome"/>
</dbReference>